<evidence type="ECO:0008006" key="12">
    <source>
        <dbReference type="Google" id="ProtNLM"/>
    </source>
</evidence>
<dbReference type="CDD" id="cd11041">
    <property type="entry name" value="CYP503A1-like"/>
    <property type="match status" value="1"/>
</dbReference>
<keyword evidence="11" id="KW-1185">Reference proteome</keyword>
<dbReference type="PANTHER" id="PTHR46206">
    <property type="entry name" value="CYTOCHROME P450"/>
    <property type="match status" value="1"/>
</dbReference>
<comment type="caution">
    <text evidence="10">The sequence shown here is derived from an EMBL/GenBank/DDBJ whole genome shotgun (WGS) entry which is preliminary data.</text>
</comment>
<comment type="cofactor">
    <cofactor evidence="1 8">
        <name>heme</name>
        <dbReference type="ChEBI" id="CHEBI:30413"/>
    </cofactor>
</comment>
<keyword evidence="6 8" id="KW-0408">Iron</keyword>
<dbReference type="GO" id="GO:0020037">
    <property type="term" value="F:heme binding"/>
    <property type="evidence" value="ECO:0007669"/>
    <property type="project" value="InterPro"/>
</dbReference>
<accession>A0A9Q0AIY0</accession>
<evidence type="ECO:0000256" key="2">
    <source>
        <dbReference type="ARBA" id="ARBA00004167"/>
    </source>
</evidence>
<keyword evidence="9" id="KW-0812">Transmembrane</keyword>
<evidence type="ECO:0000256" key="4">
    <source>
        <dbReference type="ARBA" id="ARBA00022723"/>
    </source>
</evidence>
<name>A0A9Q0AIY0_9PEZI</name>
<keyword evidence="9" id="KW-0472">Membrane</keyword>
<evidence type="ECO:0000256" key="1">
    <source>
        <dbReference type="ARBA" id="ARBA00001971"/>
    </source>
</evidence>
<dbReference type="GO" id="GO:0016020">
    <property type="term" value="C:membrane"/>
    <property type="evidence" value="ECO:0007669"/>
    <property type="project" value="UniProtKB-SubCell"/>
</dbReference>
<dbReference type="GO" id="GO:0004497">
    <property type="term" value="F:monooxygenase activity"/>
    <property type="evidence" value="ECO:0007669"/>
    <property type="project" value="UniProtKB-KW"/>
</dbReference>
<evidence type="ECO:0000256" key="7">
    <source>
        <dbReference type="ARBA" id="ARBA00023033"/>
    </source>
</evidence>
<dbReference type="GO" id="GO:0005506">
    <property type="term" value="F:iron ion binding"/>
    <property type="evidence" value="ECO:0007669"/>
    <property type="project" value="InterPro"/>
</dbReference>
<comment type="similarity">
    <text evidence="3">Belongs to the cytochrome P450 family.</text>
</comment>
<reference evidence="10" key="1">
    <citation type="submission" date="2021-03" db="EMBL/GenBank/DDBJ databases">
        <title>Revisited historic fungal species revealed as producer of novel bioactive compounds through whole genome sequencing and comparative genomics.</title>
        <authorList>
            <person name="Vignolle G.A."/>
            <person name="Hochenegger N."/>
            <person name="Mach R.L."/>
            <person name="Mach-Aigner A.R."/>
            <person name="Javad Rahimi M."/>
            <person name="Salim K.A."/>
            <person name="Chan C.M."/>
            <person name="Lim L.B.L."/>
            <person name="Cai F."/>
            <person name="Druzhinina I.S."/>
            <person name="U'Ren J.M."/>
            <person name="Derntl C."/>
        </authorList>
    </citation>
    <scope>NUCLEOTIDE SEQUENCE</scope>
    <source>
        <strain evidence="10">TUCIM 5799</strain>
    </source>
</reference>
<feature type="transmembrane region" description="Helical" evidence="9">
    <location>
        <begin position="51"/>
        <end position="68"/>
    </location>
</feature>
<evidence type="ECO:0000256" key="9">
    <source>
        <dbReference type="SAM" id="Phobius"/>
    </source>
</evidence>
<comment type="subcellular location">
    <subcellularLocation>
        <location evidence="2">Membrane</location>
        <topology evidence="2">Single-pass membrane protein</topology>
    </subcellularLocation>
</comment>
<dbReference type="PANTHER" id="PTHR46206:SF6">
    <property type="entry name" value="CYTOCHROME P450 MONOOXYGENASE AN1598-RELATED"/>
    <property type="match status" value="1"/>
</dbReference>
<dbReference type="PRINTS" id="PR00463">
    <property type="entry name" value="EP450I"/>
</dbReference>
<dbReference type="Proteomes" id="UP000829685">
    <property type="component" value="Unassembled WGS sequence"/>
</dbReference>
<dbReference type="Pfam" id="PF00067">
    <property type="entry name" value="p450"/>
    <property type="match status" value="1"/>
</dbReference>
<dbReference type="EMBL" id="JAFIMR010000062">
    <property type="protein sequence ID" value="KAI1852175.1"/>
    <property type="molecule type" value="Genomic_DNA"/>
</dbReference>
<keyword evidence="8" id="KW-0349">Heme</keyword>
<keyword evidence="9" id="KW-1133">Transmembrane helix</keyword>
<evidence type="ECO:0000313" key="10">
    <source>
        <dbReference type="EMBL" id="KAI1852175.1"/>
    </source>
</evidence>
<evidence type="ECO:0000256" key="6">
    <source>
        <dbReference type="ARBA" id="ARBA00023004"/>
    </source>
</evidence>
<protein>
    <recommendedName>
        <fullName evidence="12">Cytochrome P450</fullName>
    </recommendedName>
</protein>
<evidence type="ECO:0000256" key="3">
    <source>
        <dbReference type="ARBA" id="ARBA00010617"/>
    </source>
</evidence>
<sequence length="343" mass="39167">MQSIVARTNAAGLVGPELGTDIRWIKAVQAFPMAILLGITFSSMAPRLFRPLINLIVFIPAWCIYWYMRLLLRSMTRQEFRDYERASDVEAKTKLLEATPDKKFPITAWIMSRYKSHERSPEQIAHDFIVASFESTPSTAGTIYFVMAELVTRPELVEELREEILSVSVDGRLPQTQLNELEKLDSVLRECSRTNPFGHMALFRMLRQPVKLSLGPELPSGSVICVDVHQIPISESLWDRPEAFDPMRFYNLRRKPGNESRYHFTSLSSDTPGWGDGPQACPGRTFAASTLKITLAHLIMNYDFQLPFGGRKPKRDSMPNGSMKPDMMAQIMFREREQTNRST</sequence>
<dbReference type="Gene3D" id="1.10.630.10">
    <property type="entry name" value="Cytochrome P450"/>
    <property type="match status" value="1"/>
</dbReference>
<dbReference type="InterPro" id="IPR001128">
    <property type="entry name" value="Cyt_P450"/>
</dbReference>
<evidence type="ECO:0000313" key="11">
    <source>
        <dbReference type="Proteomes" id="UP000829685"/>
    </source>
</evidence>
<dbReference type="SUPFAM" id="SSF48264">
    <property type="entry name" value="Cytochrome P450"/>
    <property type="match status" value="1"/>
</dbReference>
<dbReference type="InterPro" id="IPR002401">
    <property type="entry name" value="Cyt_P450_E_grp-I"/>
</dbReference>
<evidence type="ECO:0000256" key="8">
    <source>
        <dbReference type="PIRSR" id="PIRSR602401-1"/>
    </source>
</evidence>
<dbReference type="GO" id="GO:0016705">
    <property type="term" value="F:oxidoreductase activity, acting on paired donors, with incorporation or reduction of molecular oxygen"/>
    <property type="evidence" value="ECO:0007669"/>
    <property type="project" value="InterPro"/>
</dbReference>
<organism evidence="10 11">
    <name type="scientific">Neoarthrinium moseri</name>
    <dbReference type="NCBI Taxonomy" id="1658444"/>
    <lineage>
        <taxon>Eukaryota</taxon>
        <taxon>Fungi</taxon>
        <taxon>Dikarya</taxon>
        <taxon>Ascomycota</taxon>
        <taxon>Pezizomycotina</taxon>
        <taxon>Sordariomycetes</taxon>
        <taxon>Xylariomycetidae</taxon>
        <taxon>Amphisphaeriales</taxon>
        <taxon>Apiosporaceae</taxon>
        <taxon>Neoarthrinium</taxon>
    </lineage>
</organism>
<gene>
    <name evidence="10" type="ORF">JX265_013028</name>
</gene>
<keyword evidence="4 8" id="KW-0479">Metal-binding</keyword>
<proteinExistence type="inferred from homology"/>
<keyword evidence="7" id="KW-0503">Monooxygenase</keyword>
<keyword evidence="5" id="KW-0560">Oxidoreductase</keyword>
<feature type="binding site" description="axial binding residue" evidence="8">
    <location>
        <position position="281"/>
    </location>
    <ligand>
        <name>heme</name>
        <dbReference type="ChEBI" id="CHEBI:30413"/>
    </ligand>
    <ligandPart>
        <name>Fe</name>
        <dbReference type="ChEBI" id="CHEBI:18248"/>
    </ligandPart>
</feature>
<dbReference type="OrthoDB" id="1844152at2759"/>
<dbReference type="AlphaFoldDB" id="A0A9Q0AIY0"/>
<dbReference type="InterPro" id="IPR036396">
    <property type="entry name" value="Cyt_P450_sf"/>
</dbReference>
<evidence type="ECO:0000256" key="5">
    <source>
        <dbReference type="ARBA" id="ARBA00023002"/>
    </source>
</evidence>